<dbReference type="PROSITE" id="PS51762">
    <property type="entry name" value="GH16_2"/>
    <property type="match status" value="1"/>
</dbReference>
<protein>
    <submittedName>
        <fullName evidence="6">GNAT family N-acetyltransferase</fullName>
        <ecNumber evidence="6">2.3.1.-</ecNumber>
    </submittedName>
</protein>
<feature type="domain" description="N-acetyltransferase" evidence="4">
    <location>
        <begin position="1"/>
        <end position="164"/>
    </location>
</feature>
<dbReference type="Proteomes" id="UP001589611">
    <property type="component" value="Unassembled WGS sequence"/>
</dbReference>
<dbReference type="InterPro" id="IPR000757">
    <property type="entry name" value="Beta-glucanase-like"/>
</dbReference>
<evidence type="ECO:0000256" key="3">
    <source>
        <dbReference type="ARBA" id="ARBA00038502"/>
    </source>
</evidence>
<proteinExistence type="inferred from homology"/>
<gene>
    <name evidence="6" type="ORF">ACFFPJ_02460</name>
</gene>
<keyword evidence="2 6" id="KW-0012">Acyltransferase</keyword>
<dbReference type="CDD" id="cd00413">
    <property type="entry name" value="Glyco_hydrolase_16"/>
    <property type="match status" value="1"/>
</dbReference>
<dbReference type="Pfam" id="PF00722">
    <property type="entry name" value="Glyco_hydro_16"/>
    <property type="match status" value="1"/>
</dbReference>
<dbReference type="InterPro" id="IPR013320">
    <property type="entry name" value="ConA-like_dom_sf"/>
</dbReference>
<evidence type="ECO:0000259" key="5">
    <source>
        <dbReference type="PROSITE" id="PS51762"/>
    </source>
</evidence>
<evidence type="ECO:0000259" key="4">
    <source>
        <dbReference type="PROSITE" id="PS51186"/>
    </source>
</evidence>
<dbReference type="Gene3D" id="3.40.630.30">
    <property type="match status" value="1"/>
</dbReference>
<dbReference type="PROSITE" id="PS51186">
    <property type="entry name" value="GNAT"/>
    <property type="match status" value="1"/>
</dbReference>
<dbReference type="PANTHER" id="PTHR43792">
    <property type="entry name" value="GNAT FAMILY, PUTATIVE (AFU_ORTHOLOGUE AFUA_3G00765)-RELATED-RELATED"/>
    <property type="match status" value="1"/>
</dbReference>
<evidence type="ECO:0000256" key="1">
    <source>
        <dbReference type="ARBA" id="ARBA00022679"/>
    </source>
</evidence>
<keyword evidence="1 6" id="KW-0808">Transferase</keyword>
<dbReference type="InterPro" id="IPR016181">
    <property type="entry name" value="Acyl_CoA_acyltransferase"/>
</dbReference>
<sequence length="417" mass="47905">MTLHPWSPGDLPILERSNTPEMTAYLNGPESGEEVRERHERYLRYRQTGEAHMFRIDVDGTPAGSIGWWQTRHKGVDAYETGWGVLPEWQGRGVAGRALRQLIRRVAAEGDRDLLVAYPGTDNAASNALCRRAGFEHTGSATAPWRGGHLAFHTWELDMSPLDLTDRTPDHQDDFDDGLDHTRWWPHYTPHWSSRAATAARWETGESGLTLRIDADTAPWSPRYDGEVRVSHLQTGQFSGPVGSTIGQHRFRDDLVVQQAQRQRRLWLAHFGVLEVRLQAIRHPDAMVAFWPIGFEERPDESGEICVCEIFGNELDDTGGWVGVGVKPQHDPRLTLDFEKVRVEGDLTRFHDYAVEWDADRLRFFIDGRWVKTVRQRIDYPVQFMLDVYELPGNSRRDAEAFPLRLRVRRVRSFPPR</sequence>
<evidence type="ECO:0000313" key="6">
    <source>
        <dbReference type="EMBL" id="MFB9644657.1"/>
    </source>
</evidence>
<dbReference type="GO" id="GO:0016746">
    <property type="term" value="F:acyltransferase activity"/>
    <property type="evidence" value="ECO:0007669"/>
    <property type="project" value="UniProtKB-KW"/>
</dbReference>
<evidence type="ECO:0000256" key="2">
    <source>
        <dbReference type="ARBA" id="ARBA00023315"/>
    </source>
</evidence>
<comment type="similarity">
    <text evidence="3">Belongs to the acetyltransferase family. RimJ subfamily.</text>
</comment>
<evidence type="ECO:0000313" key="7">
    <source>
        <dbReference type="Proteomes" id="UP001589611"/>
    </source>
</evidence>
<comment type="caution">
    <text evidence="6">The sequence shown here is derived from an EMBL/GenBank/DDBJ whole genome shotgun (WGS) entry which is preliminary data.</text>
</comment>
<dbReference type="RefSeq" id="WP_344711451.1">
    <property type="nucleotide sequence ID" value="NZ_BAAAWH010000001.1"/>
</dbReference>
<keyword evidence="7" id="KW-1185">Reference proteome</keyword>
<organism evidence="6 7">
    <name type="scientific">Microbacterium terregens</name>
    <dbReference type="NCBI Taxonomy" id="69363"/>
    <lineage>
        <taxon>Bacteria</taxon>
        <taxon>Bacillati</taxon>
        <taxon>Actinomycetota</taxon>
        <taxon>Actinomycetes</taxon>
        <taxon>Micrococcales</taxon>
        <taxon>Microbacteriaceae</taxon>
        <taxon>Microbacterium</taxon>
    </lineage>
</organism>
<dbReference type="EMBL" id="JBHMBE010000001">
    <property type="protein sequence ID" value="MFB9644657.1"/>
    <property type="molecule type" value="Genomic_DNA"/>
</dbReference>
<dbReference type="Pfam" id="PF13302">
    <property type="entry name" value="Acetyltransf_3"/>
    <property type="match status" value="1"/>
</dbReference>
<dbReference type="InterPro" id="IPR051531">
    <property type="entry name" value="N-acetyltransferase"/>
</dbReference>
<dbReference type="Gene3D" id="2.60.120.200">
    <property type="match status" value="1"/>
</dbReference>
<name>A0ABV5SWX0_9MICO</name>
<dbReference type="PANTHER" id="PTHR43792:SF8">
    <property type="entry name" value="[RIBOSOMAL PROTEIN US5]-ALANINE N-ACETYLTRANSFERASE"/>
    <property type="match status" value="1"/>
</dbReference>
<dbReference type="SUPFAM" id="SSF55729">
    <property type="entry name" value="Acyl-CoA N-acyltransferases (Nat)"/>
    <property type="match status" value="1"/>
</dbReference>
<dbReference type="SUPFAM" id="SSF49899">
    <property type="entry name" value="Concanavalin A-like lectins/glucanases"/>
    <property type="match status" value="1"/>
</dbReference>
<dbReference type="CDD" id="cd04301">
    <property type="entry name" value="NAT_SF"/>
    <property type="match status" value="1"/>
</dbReference>
<feature type="domain" description="GH16" evidence="5">
    <location>
        <begin position="153"/>
        <end position="417"/>
    </location>
</feature>
<dbReference type="InterPro" id="IPR000182">
    <property type="entry name" value="GNAT_dom"/>
</dbReference>
<reference evidence="6 7" key="1">
    <citation type="submission" date="2024-09" db="EMBL/GenBank/DDBJ databases">
        <authorList>
            <person name="Sun Q."/>
            <person name="Mori K."/>
        </authorList>
    </citation>
    <scope>NUCLEOTIDE SEQUENCE [LARGE SCALE GENOMIC DNA]</scope>
    <source>
        <strain evidence="6 7">JCM 1342</strain>
    </source>
</reference>
<accession>A0ABV5SWX0</accession>
<dbReference type="EC" id="2.3.1.-" evidence="6"/>